<evidence type="ECO:0000256" key="9">
    <source>
        <dbReference type="SAM" id="Phobius"/>
    </source>
</evidence>
<feature type="region of interest" description="Disordered" evidence="8">
    <location>
        <begin position="206"/>
        <end position="240"/>
    </location>
</feature>
<evidence type="ECO:0000256" key="1">
    <source>
        <dbReference type="ARBA" id="ARBA00004167"/>
    </source>
</evidence>
<protein>
    <submittedName>
        <fullName evidence="13">Fibronectin type III domain-containing protein 5-like</fullName>
    </submittedName>
</protein>
<evidence type="ECO:0000256" key="2">
    <source>
        <dbReference type="ARBA" id="ARBA00004613"/>
    </source>
</evidence>
<keyword evidence="12" id="KW-1185">Reference proteome</keyword>
<proteinExistence type="predicted"/>
<evidence type="ECO:0000256" key="3">
    <source>
        <dbReference type="ARBA" id="ARBA00022525"/>
    </source>
</evidence>
<dbReference type="GO" id="GO:0005886">
    <property type="term" value="C:plasma membrane"/>
    <property type="evidence" value="ECO:0007669"/>
    <property type="project" value="TreeGrafter"/>
</dbReference>
<dbReference type="PANTHER" id="PTHR14470">
    <property type="entry name" value="FIBRONECTIN TYPE III DOMAIN-CONTAINING PROTEIN"/>
    <property type="match status" value="1"/>
</dbReference>
<feature type="compositionally biased region" description="Low complexity" evidence="8">
    <location>
        <begin position="130"/>
        <end position="154"/>
    </location>
</feature>
<feature type="transmembrane region" description="Helical" evidence="9">
    <location>
        <begin position="177"/>
        <end position="195"/>
    </location>
</feature>
<dbReference type="PROSITE" id="PS50853">
    <property type="entry name" value="FN3"/>
    <property type="match status" value="1"/>
</dbReference>
<dbReference type="SUPFAM" id="SSF49265">
    <property type="entry name" value="Fibronectin type III"/>
    <property type="match status" value="1"/>
</dbReference>
<sequence length="245" mass="25873">MKGRGWLAVTVLDLALGLIAANADRPPPPVNVSVSAVRASSVIVSWDVADGDSVIGYAISQQKRPGARQRFITEVNTTARSCLLWGLEAGSDYVVAVQALGRGGAASEPSPGLRFSTPLAEEDGERDNSSSRSSSSPSSSSSSSSLSAASSLSAHGGGASDVQMNALDNRELMTGEMIIIVLVLVMWAAVIAHFCRQYDIIKDNDSKESKEKVKISSSESSPDRSEDSIKRGKYTKTPTINIIEV</sequence>
<evidence type="ECO:0000256" key="10">
    <source>
        <dbReference type="SAM" id="SignalP"/>
    </source>
</evidence>
<evidence type="ECO:0000259" key="11">
    <source>
        <dbReference type="PROSITE" id="PS50853"/>
    </source>
</evidence>
<organism evidence="12 13">
    <name type="scientific">Petromyzon marinus</name>
    <name type="common">Sea lamprey</name>
    <dbReference type="NCBI Taxonomy" id="7757"/>
    <lineage>
        <taxon>Eukaryota</taxon>
        <taxon>Metazoa</taxon>
        <taxon>Chordata</taxon>
        <taxon>Craniata</taxon>
        <taxon>Vertebrata</taxon>
        <taxon>Cyclostomata</taxon>
        <taxon>Hyperoartia</taxon>
        <taxon>Petromyzontiformes</taxon>
        <taxon>Petromyzontidae</taxon>
        <taxon>Petromyzon</taxon>
    </lineage>
</organism>
<dbReference type="Gene3D" id="2.60.40.10">
    <property type="entry name" value="Immunoglobulins"/>
    <property type="match status" value="1"/>
</dbReference>
<dbReference type="Pfam" id="PF00041">
    <property type="entry name" value="fn3"/>
    <property type="match status" value="1"/>
</dbReference>
<feature type="region of interest" description="Disordered" evidence="8">
    <location>
        <begin position="103"/>
        <end position="159"/>
    </location>
</feature>
<evidence type="ECO:0000256" key="8">
    <source>
        <dbReference type="SAM" id="MobiDB-lite"/>
    </source>
</evidence>
<gene>
    <name evidence="13" type="primary">LOC116955600</name>
</gene>
<dbReference type="InterPro" id="IPR052120">
    <property type="entry name" value="FNDC_type_III_4/5"/>
</dbReference>
<keyword evidence="10" id="KW-0732">Signal</keyword>
<keyword evidence="4 9" id="KW-0812">Transmembrane</keyword>
<evidence type="ECO:0000256" key="4">
    <source>
        <dbReference type="ARBA" id="ARBA00022692"/>
    </source>
</evidence>
<dbReference type="AlphaFoldDB" id="A0AAJ7UA91"/>
<dbReference type="GO" id="GO:0005576">
    <property type="term" value="C:extracellular region"/>
    <property type="evidence" value="ECO:0007669"/>
    <property type="project" value="UniProtKB-SubCell"/>
</dbReference>
<evidence type="ECO:0000256" key="7">
    <source>
        <dbReference type="ARBA" id="ARBA00023180"/>
    </source>
</evidence>
<keyword evidence="6 9" id="KW-0472">Membrane</keyword>
<feature type="signal peptide" evidence="10">
    <location>
        <begin position="1"/>
        <end position="23"/>
    </location>
</feature>
<evidence type="ECO:0000256" key="5">
    <source>
        <dbReference type="ARBA" id="ARBA00022989"/>
    </source>
</evidence>
<reference evidence="13" key="1">
    <citation type="submission" date="2025-08" db="UniProtKB">
        <authorList>
            <consortium name="RefSeq"/>
        </authorList>
    </citation>
    <scope>IDENTIFICATION</scope>
    <source>
        <tissue evidence="13">Sperm</tissue>
    </source>
</reference>
<feature type="domain" description="Fibronectin type-III" evidence="11">
    <location>
        <begin position="28"/>
        <end position="120"/>
    </location>
</feature>
<feature type="chain" id="PRO_5042594794" evidence="10">
    <location>
        <begin position="24"/>
        <end position="245"/>
    </location>
</feature>
<dbReference type="CDD" id="cd00063">
    <property type="entry name" value="FN3"/>
    <property type="match status" value="1"/>
</dbReference>
<name>A0AAJ7UA91_PETMA</name>
<keyword evidence="3" id="KW-0964">Secreted</keyword>
<evidence type="ECO:0000256" key="6">
    <source>
        <dbReference type="ARBA" id="ARBA00023136"/>
    </source>
</evidence>
<dbReference type="InterPro" id="IPR036116">
    <property type="entry name" value="FN3_sf"/>
</dbReference>
<dbReference type="InterPro" id="IPR003961">
    <property type="entry name" value="FN3_dom"/>
</dbReference>
<dbReference type="RefSeq" id="XP_032832645.1">
    <property type="nucleotide sequence ID" value="XM_032976754.1"/>
</dbReference>
<comment type="subcellular location">
    <subcellularLocation>
        <location evidence="1">Membrane</location>
        <topology evidence="1">Single-pass membrane protein</topology>
    </subcellularLocation>
    <subcellularLocation>
        <location evidence="2">Secreted</location>
    </subcellularLocation>
</comment>
<dbReference type="PANTHER" id="PTHR14470:SF2">
    <property type="entry name" value="FIBRONECTIN TYPE III DOMAIN-CONTAINING PROTEIN 4"/>
    <property type="match status" value="1"/>
</dbReference>
<dbReference type="KEGG" id="pmrn:116955600"/>
<evidence type="ECO:0000313" key="12">
    <source>
        <dbReference type="Proteomes" id="UP001318040"/>
    </source>
</evidence>
<evidence type="ECO:0000313" key="13">
    <source>
        <dbReference type="RefSeq" id="XP_032832645.1"/>
    </source>
</evidence>
<dbReference type="InterPro" id="IPR013783">
    <property type="entry name" value="Ig-like_fold"/>
</dbReference>
<dbReference type="Proteomes" id="UP001318040">
    <property type="component" value="Chromosome 60"/>
</dbReference>
<feature type="compositionally biased region" description="Basic and acidic residues" evidence="8">
    <location>
        <begin position="221"/>
        <end position="230"/>
    </location>
</feature>
<keyword evidence="7" id="KW-0325">Glycoprotein</keyword>
<accession>A0AAJ7UA91</accession>
<keyword evidence="5 9" id="KW-1133">Transmembrane helix</keyword>
<dbReference type="SMART" id="SM00060">
    <property type="entry name" value="FN3"/>
    <property type="match status" value="1"/>
</dbReference>